<dbReference type="AlphaFoldDB" id="A0A2I0VW82"/>
<proteinExistence type="predicted"/>
<keyword evidence="4" id="KW-1185">Reference proteome</keyword>
<dbReference type="InterPro" id="IPR026082">
    <property type="entry name" value="ABCA"/>
</dbReference>
<dbReference type="Gene3D" id="3.40.50.300">
    <property type="entry name" value="P-loop containing nucleotide triphosphate hydrolases"/>
    <property type="match status" value="1"/>
</dbReference>
<gene>
    <name evidence="3" type="primary">ABCA2</name>
    <name evidence="3" type="ORF">MA16_Dca023217</name>
</gene>
<sequence length="284" mass="31751">MDPISRRHVWDIIENAKKGRAIVLTTHSMEEADILSDRIAIMAKGRLRCFGTSIRLKSRFGTGYIANISFLGSTPIDAEWEAAHVRKAQLVKHFFKHDFFAELQDRENELGISDIQLGLTTLEEVFLNIAKQAELESASADGSMIMLNLSSGGAGNSKTNLIFPLLSIHPSPPATINDLFTSSSFKKYTDLKHQIHIDDVDAGGGNAKNLEKFFQDIEIIKEEIKNSRTTLSPPPRPERRDQISPQRQNDEIPPFSNGRRYRTSSPASQICETEARISRSGQQS</sequence>
<dbReference type="InterPro" id="IPR027417">
    <property type="entry name" value="P-loop_NTPase"/>
</dbReference>
<evidence type="ECO:0000313" key="4">
    <source>
        <dbReference type="Proteomes" id="UP000233837"/>
    </source>
</evidence>
<evidence type="ECO:0000313" key="3">
    <source>
        <dbReference type="EMBL" id="PKU67665.1"/>
    </source>
</evidence>
<dbReference type="GO" id="GO:0140359">
    <property type="term" value="F:ABC-type transporter activity"/>
    <property type="evidence" value="ECO:0007669"/>
    <property type="project" value="InterPro"/>
</dbReference>
<feature type="region of interest" description="Disordered" evidence="1">
    <location>
        <begin position="225"/>
        <end position="284"/>
    </location>
</feature>
<dbReference type="Pfam" id="PF25158">
    <property type="entry name" value="ABCA11_C"/>
    <property type="match status" value="1"/>
</dbReference>
<reference evidence="3 4" key="2">
    <citation type="journal article" date="2017" name="Nature">
        <title>The Apostasia genome and the evolution of orchids.</title>
        <authorList>
            <person name="Zhang G.Q."/>
            <person name="Liu K.W."/>
            <person name="Li Z."/>
            <person name="Lohaus R."/>
            <person name="Hsiao Y.Y."/>
            <person name="Niu S.C."/>
            <person name="Wang J.Y."/>
            <person name="Lin Y.C."/>
            <person name="Xu Q."/>
            <person name="Chen L.J."/>
            <person name="Yoshida K."/>
            <person name="Fujiwara S."/>
            <person name="Wang Z.W."/>
            <person name="Zhang Y.Q."/>
            <person name="Mitsuda N."/>
            <person name="Wang M."/>
            <person name="Liu G.H."/>
            <person name="Pecoraro L."/>
            <person name="Huang H.X."/>
            <person name="Xiao X.J."/>
            <person name="Lin M."/>
            <person name="Wu X.Y."/>
            <person name="Wu W.L."/>
            <person name="Chen Y.Y."/>
            <person name="Chang S.B."/>
            <person name="Sakamoto S."/>
            <person name="Ohme-Takagi M."/>
            <person name="Yagi M."/>
            <person name="Zeng S.J."/>
            <person name="Shen C.Y."/>
            <person name="Yeh C.M."/>
            <person name="Luo Y.B."/>
            <person name="Tsai W.C."/>
            <person name="Van de Peer Y."/>
            <person name="Liu Z.J."/>
        </authorList>
    </citation>
    <scope>NUCLEOTIDE SEQUENCE [LARGE SCALE GENOMIC DNA]</scope>
    <source>
        <tissue evidence="3">The whole plant</tissue>
    </source>
</reference>
<evidence type="ECO:0000259" key="2">
    <source>
        <dbReference type="Pfam" id="PF25158"/>
    </source>
</evidence>
<dbReference type="SUPFAM" id="SSF52540">
    <property type="entry name" value="P-loop containing nucleoside triphosphate hydrolases"/>
    <property type="match status" value="1"/>
</dbReference>
<feature type="domain" description="ABC transporter A family member 2/9/11 C-terminal" evidence="2">
    <location>
        <begin position="125"/>
        <end position="152"/>
    </location>
</feature>
<dbReference type="GO" id="GO:0016020">
    <property type="term" value="C:membrane"/>
    <property type="evidence" value="ECO:0007669"/>
    <property type="project" value="InterPro"/>
</dbReference>
<reference evidence="3 4" key="1">
    <citation type="journal article" date="2016" name="Sci. Rep.">
        <title>The Dendrobium catenatum Lindl. genome sequence provides insights into polysaccharide synthase, floral development and adaptive evolution.</title>
        <authorList>
            <person name="Zhang G.Q."/>
            <person name="Xu Q."/>
            <person name="Bian C."/>
            <person name="Tsai W.C."/>
            <person name="Yeh C.M."/>
            <person name="Liu K.W."/>
            <person name="Yoshida K."/>
            <person name="Zhang L.S."/>
            <person name="Chang S.B."/>
            <person name="Chen F."/>
            <person name="Shi Y."/>
            <person name="Su Y.Y."/>
            <person name="Zhang Y.Q."/>
            <person name="Chen L.J."/>
            <person name="Yin Y."/>
            <person name="Lin M."/>
            <person name="Huang H."/>
            <person name="Deng H."/>
            <person name="Wang Z.W."/>
            <person name="Zhu S.L."/>
            <person name="Zhao X."/>
            <person name="Deng C."/>
            <person name="Niu S.C."/>
            <person name="Huang J."/>
            <person name="Wang M."/>
            <person name="Liu G.H."/>
            <person name="Yang H.J."/>
            <person name="Xiao X.J."/>
            <person name="Hsiao Y.Y."/>
            <person name="Wu W.L."/>
            <person name="Chen Y.Y."/>
            <person name="Mitsuda N."/>
            <person name="Ohme-Takagi M."/>
            <person name="Luo Y.B."/>
            <person name="Van de Peer Y."/>
            <person name="Liu Z.J."/>
        </authorList>
    </citation>
    <scope>NUCLEOTIDE SEQUENCE [LARGE SCALE GENOMIC DNA]</scope>
    <source>
        <tissue evidence="3">The whole plant</tissue>
    </source>
</reference>
<protein>
    <submittedName>
        <fullName evidence="3">ABC transporter A family member 2</fullName>
    </submittedName>
</protein>
<dbReference type="Proteomes" id="UP000233837">
    <property type="component" value="Unassembled WGS sequence"/>
</dbReference>
<evidence type="ECO:0000256" key="1">
    <source>
        <dbReference type="SAM" id="MobiDB-lite"/>
    </source>
</evidence>
<organism evidence="3 4">
    <name type="scientific">Dendrobium catenatum</name>
    <dbReference type="NCBI Taxonomy" id="906689"/>
    <lineage>
        <taxon>Eukaryota</taxon>
        <taxon>Viridiplantae</taxon>
        <taxon>Streptophyta</taxon>
        <taxon>Embryophyta</taxon>
        <taxon>Tracheophyta</taxon>
        <taxon>Spermatophyta</taxon>
        <taxon>Magnoliopsida</taxon>
        <taxon>Liliopsida</taxon>
        <taxon>Asparagales</taxon>
        <taxon>Orchidaceae</taxon>
        <taxon>Epidendroideae</taxon>
        <taxon>Malaxideae</taxon>
        <taxon>Dendrobiinae</taxon>
        <taxon>Dendrobium</taxon>
    </lineage>
</organism>
<accession>A0A2I0VW82</accession>
<name>A0A2I0VW82_9ASPA</name>
<dbReference type="PANTHER" id="PTHR19229">
    <property type="entry name" value="ATP-BINDING CASSETTE TRANSPORTER SUBFAMILY A ABCA"/>
    <property type="match status" value="1"/>
</dbReference>
<dbReference type="GO" id="GO:0005319">
    <property type="term" value="F:lipid transporter activity"/>
    <property type="evidence" value="ECO:0007669"/>
    <property type="project" value="TreeGrafter"/>
</dbReference>
<dbReference type="EMBL" id="KZ503169">
    <property type="protein sequence ID" value="PKU67665.1"/>
    <property type="molecule type" value="Genomic_DNA"/>
</dbReference>
<dbReference type="InterPro" id="IPR056788">
    <property type="entry name" value="ABCA2/9/11_C"/>
</dbReference>
<dbReference type="PANTHER" id="PTHR19229:SF205">
    <property type="entry name" value="ABC TRANSPORTER A FAMILY MEMBER 1-RELATED"/>
    <property type="match status" value="1"/>
</dbReference>